<dbReference type="GO" id="GO:0030687">
    <property type="term" value="C:preribosome, large subunit precursor"/>
    <property type="evidence" value="ECO:0007669"/>
    <property type="project" value="TreeGrafter"/>
</dbReference>
<dbReference type="Gene3D" id="3.40.50.10480">
    <property type="entry name" value="Probable brix-domain ribosomal biogenesis protein"/>
    <property type="match status" value="1"/>
</dbReference>
<organism evidence="3 4">
    <name type="scientific">Ogataea philodendri</name>
    <dbReference type="NCBI Taxonomy" id="1378263"/>
    <lineage>
        <taxon>Eukaryota</taxon>
        <taxon>Fungi</taxon>
        <taxon>Dikarya</taxon>
        <taxon>Ascomycota</taxon>
        <taxon>Saccharomycotina</taxon>
        <taxon>Pichiomycetes</taxon>
        <taxon>Pichiales</taxon>
        <taxon>Pichiaceae</taxon>
        <taxon>Ogataea</taxon>
    </lineage>
</organism>
<comment type="caution">
    <text evidence="3">The sequence shown here is derived from an EMBL/GenBank/DDBJ whole genome shotgun (WGS) entry which is preliminary data.</text>
</comment>
<dbReference type="SMART" id="SM00879">
    <property type="entry name" value="Brix"/>
    <property type="match status" value="1"/>
</dbReference>
<dbReference type="GO" id="GO:0005730">
    <property type="term" value="C:nucleolus"/>
    <property type="evidence" value="ECO:0007669"/>
    <property type="project" value="TreeGrafter"/>
</dbReference>
<accession>A0A9P8T7D3</accession>
<evidence type="ECO:0000256" key="1">
    <source>
        <dbReference type="SAM" id="MobiDB-lite"/>
    </source>
</evidence>
<gene>
    <name evidence="3" type="ORF">OGAPHI_001799</name>
</gene>
<evidence type="ECO:0000313" key="4">
    <source>
        <dbReference type="Proteomes" id="UP000769157"/>
    </source>
</evidence>
<feature type="region of interest" description="Disordered" evidence="1">
    <location>
        <begin position="23"/>
        <end position="43"/>
    </location>
</feature>
<dbReference type="PANTHER" id="PTHR22734">
    <property type="entry name" value="U3 SMALL NUCLEOLAR RIBONUCLEOPROTEIN PROTEIN IMP4"/>
    <property type="match status" value="1"/>
</dbReference>
<dbReference type="Proteomes" id="UP000769157">
    <property type="component" value="Unassembled WGS sequence"/>
</dbReference>
<name>A0A9P8T7D3_9ASCO</name>
<dbReference type="FunFam" id="3.40.50.10480:FF:000002">
    <property type="entry name" value="Ribosome production factor 1"/>
    <property type="match status" value="1"/>
</dbReference>
<feature type="domain" description="Brix" evidence="2">
    <location>
        <begin position="91"/>
        <end position="274"/>
    </location>
</feature>
<sequence length="293" mass="34735">MSTETLKSIKNKQKRQQLFAKLKDEQNKKRHKLRASRAKEELDNPELKAKRLEQNVPKTIESMRVYDESVGFELEGEDDFAEYFVNTNKEPKILITTSPHAKKTAYKFASTLMDIIPNTTFVKRKREYTMKDMSEYCSNREFTDLIVINEDKKVVNGITFIHLPHGPTFYFSISSLRDKKQISGHGNATEHIPELILNNFTTRLGQTVGRLFQSLLPHRPEIQGRQVITLHNQRDYIFFRMHRYVFRNEEKVGLQELGPQFTLKLRRIQRGIREEIDWEHRPDMDKDKKKFYL</sequence>
<dbReference type="SUPFAM" id="SSF52954">
    <property type="entry name" value="Class II aaRS ABD-related"/>
    <property type="match status" value="1"/>
</dbReference>
<dbReference type="AlphaFoldDB" id="A0A9P8T7D3"/>
<dbReference type="RefSeq" id="XP_046062459.1">
    <property type="nucleotide sequence ID" value="XM_046202600.1"/>
</dbReference>
<dbReference type="InterPro" id="IPR044281">
    <property type="entry name" value="IMP4/RPF1"/>
</dbReference>
<dbReference type="PANTHER" id="PTHR22734:SF3">
    <property type="entry name" value="RIBOSOME PRODUCTION FACTOR 1"/>
    <property type="match status" value="1"/>
</dbReference>
<dbReference type="GO" id="GO:0000460">
    <property type="term" value="P:maturation of 5.8S rRNA"/>
    <property type="evidence" value="ECO:0007669"/>
    <property type="project" value="TreeGrafter"/>
</dbReference>
<dbReference type="GO" id="GO:0000470">
    <property type="term" value="P:maturation of LSU-rRNA"/>
    <property type="evidence" value="ECO:0007669"/>
    <property type="project" value="TreeGrafter"/>
</dbReference>
<dbReference type="OrthoDB" id="264354at2759"/>
<dbReference type="InterPro" id="IPR007109">
    <property type="entry name" value="Brix"/>
</dbReference>
<dbReference type="EMBL" id="JAEUBE010000158">
    <property type="protein sequence ID" value="KAH3668045.1"/>
    <property type="molecule type" value="Genomic_DNA"/>
</dbReference>
<dbReference type="GeneID" id="70233766"/>
<dbReference type="PROSITE" id="PS50833">
    <property type="entry name" value="BRIX"/>
    <property type="match status" value="1"/>
</dbReference>
<protein>
    <recommendedName>
        <fullName evidence="2">Brix domain-containing protein</fullName>
    </recommendedName>
</protein>
<evidence type="ECO:0000313" key="3">
    <source>
        <dbReference type="EMBL" id="KAH3668045.1"/>
    </source>
</evidence>
<dbReference type="Pfam" id="PF04427">
    <property type="entry name" value="Brix"/>
    <property type="match status" value="1"/>
</dbReference>
<reference evidence="3" key="1">
    <citation type="journal article" date="2021" name="Open Biol.">
        <title>Shared evolutionary footprints suggest mitochondrial oxidative damage underlies multiple complex I losses in fungi.</title>
        <authorList>
            <person name="Schikora-Tamarit M.A."/>
            <person name="Marcet-Houben M."/>
            <person name="Nosek J."/>
            <person name="Gabaldon T."/>
        </authorList>
    </citation>
    <scope>NUCLEOTIDE SEQUENCE</scope>
    <source>
        <strain evidence="3">CBS6075</strain>
    </source>
</reference>
<evidence type="ECO:0000259" key="2">
    <source>
        <dbReference type="PROSITE" id="PS50833"/>
    </source>
</evidence>
<proteinExistence type="predicted"/>
<keyword evidence="4" id="KW-1185">Reference proteome</keyword>
<reference evidence="3" key="2">
    <citation type="submission" date="2021-01" db="EMBL/GenBank/DDBJ databases">
        <authorList>
            <person name="Schikora-Tamarit M.A."/>
        </authorList>
    </citation>
    <scope>NUCLEOTIDE SEQUENCE</scope>
    <source>
        <strain evidence="3">CBS6075</strain>
    </source>
</reference>
<dbReference type="GO" id="GO:0042134">
    <property type="term" value="F:rRNA primary transcript binding"/>
    <property type="evidence" value="ECO:0007669"/>
    <property type="project" value="InterPro"/>
</dbReference>